<protein>
    <recommendedName>
        <fullName evidence="1">Methanol dehydrogenase [cytochrome c] subunit 2</fullName>
        <ecNumber evidence="1">1.1.2.7</ecNumber>
    </recommendedName>
    <alternativeName>
        <fullName evidence="1">MDH small subunit beta</fullName>
    </alternativeName>
    <alternativeName>
        <fullName evidence="1">MDH-associated peptide</fullName>
    </alternativeName>
    <alternativeName>
        <fullName evidence="1">MEDH</fullName>
    </alternativeName>
</protein>
<dbReference type="EC" id="1.1.2.7" evidence="1"/>
<keyword evidence="6" id="KW-1185">Reference proteome</keyword>
<comment type="function">
    <text evidence="1">Catalyzes the oxidation of primary alcohols including methanol.</text>
</comment>
<comment type="subunit">
    <text evidence="1">Heterotetramer composed of 2 alpha and 2 beta subunits.</text>
</comment>
<dbReference type="AlphaFoldDB" id="A0A4Q0MJX5"/>
<comment type="caution">
    <text evidence="5">The sequence shown here is derived from an EMBL/GenBank/DDBJ whole genome shotgun (WGS) entry which is preliminary data.</text>
</comment>
<dbReference type="GO" id="GO:0052933">
    <property type="term" value="F:alcohol dehydrogenase (cytochrome c(L)) activity"/>
    <property type="evidence" value="ECO:0007669"/>
    <property type="project" value="UniProtKB-UniRule"/>
</dbReference>
<comment type="similarity">
    <text evidence="1">Belongs to the methanol dehydrogenase subunit 2 family.</text>
</comment>
<keyword evidence="1" id="KW-0485">Methanol utilization</keyword>
<feature type="disulfide bond" evidence="2">
    <location>
        <begin position="33"/>
        <end position="39"/>
    </location>
</feature>
<feature type="region of interest" description="Disordered" evidence="3">
    <location>
        <begin position="46"/>
        <end position="90"/>
    </location>
</feature>
<dbReference type="Proteomes" id="UP000289708">
    <property type="component" value="Unassembled WGS sequence"/>
</dbReference>
<dbReference type="PIRSF" id="PIRSF029163">
    <property type="entry name" value="Meth_DH_beta"/>
    <property type="match status" value="1"/>
</dbReference>
<feature type="chain" id="PRO_5020870873" description="Methanol dehydrogenase [cytochrome c] subunit 2" evidence="4">
    <location>
        <begin position="28"/>
        <end position="102"/>
    </location>
</feature>
<organism evidence="5 6">
    <name type="scientific">Hansschlegelia zhihuaiae</name>
    <dbReference type="NCBI Taxonomy" id="405005"/>
    <lineage>
        <taxon>Bacteria</taxon>
        <taxon>Pseudomonadati</taxon>
        <taxon>Pseudomonadota</taxon>
        <taxon>Alphaproteobacteria</taxon>
        <taxon>Hyphomicrobiales</taxon>
        <taxon>Methylopilaceae</taxon>
        <taxon>Hansschlegelia</taxon>
    </lineage>
</organism>
<evidence type="ECO:0000256" key="1">
    <source>
        <dbReference type="PIRNR" id="PIRNR029163"/>
    </source>
</evidence>
<dbReference type="OrthoDB" id="8686491at2"/>
<dbReference type="InterPro" id="IPR003420">
    <property type="entry name" value="Meth_DH_bsu"/>
</dbReference>
<dbReference type="InterPro" id="IPR036557">
    <property type="entry name" value="Meth_DH_bsu_sf"/>
</dbReference>
<comment type="catalytic activity">
    <reaction evidence="1">
        <text>2 Fe(III)-[cytochrome cL] + a primary alcohol = 2 Fe(II)-[cytochrome cL] + an aldehyde + 2 H(+)</text>
        <dbReference type="Rhea" id="RHEA:51004"/>
        <dbReference type="Rhea" id="RHEA-COMP:12863"/>
        <dbReference type="Rhea" id="RHEA-COMP:12864"/>
        <dbReference type="ChEBI" id="CHEBI:15378"/>
        <dbReference type="ChEBI" id="CHEBI:15734"/>
        <dbReference type="ChEBI" id="CHEBI:17478"/>
        <dbReference type="ChEBI" id="CHEBI:29033"/>
        <dbReference type="ChEBI" id="CHEBI:29034"/>
        <dbReference type="EC" id="1.1.2.7"/>
    </reaction>
</comment>
<feature type="compositionally biased region" description="Basic and acidic residues" evidence="3">
    <location>
        <begin position="74"/>
        <end position="86"/>
    </location>
</feature>
<evidence type="ECO:0000256" key="2">
    <source>
        <dbReference type="PIRSR" id="PIRSR029163-50"/>
    </source>
</evidence>
<feature type="compositionally biased region" description="Basic and acidic residues" evidence="3">
    <location>
        <begin position="46"/>
        <end position="65"/>
    </location>
</feature>
<evidence type="ECO:0000313" key="6">
    <source>
        <dbReference type="Proteomes" id="UP000289708"/>
    </source>
</evidence>
<proteinExistence type="inferred from homology"/>
<evidence type="ECO:0000313" key="5">
    <source>
        <dbReference type="EMBL" id="RXF73713.1"/>
    </source>
</evidence>
<dbReference type="Pfam" id="PF02315">
    <property type="entry name" value="MDH"/>
    <property type="match status" value="1"/>
</dbReference>
<keyword evidence="2" id="KW-1015">Disulfide bond</keyword>
<evidence type="ECO:0000256" key="4">
    <source>
        <dbReference type="SAM" id="SignalP"/>
    </source>
</evidence>
<evidence type="ECO:0000256" key="3">
    <source>
        <dbReference type="SAM" id="MobiDB-lite"/>
    </source>
</evidence>
<accession>A0A4Q0MJX5</accession>
<keyword evidence="1" id="KW-0560">Oxidoreductase</keyword>
<feature type="signal peptide" evidence="4">
    <location>
        <begin position="1"/>
        <end position="27"/>
    </location>
</feature>
<dbReference type="GO" id="GO:0015946">
    <property type="term" value="P:methanol oxidation"/>
    <property type="evidence" value="ECO:0007669"/>
    <property type="project" value="UniProtKB-UniRule"/>
</dbReference>
<dbReference type="EMBL" id="RYFI01000007">
    <property type="protein sequence ID" value="RXF73713.1"/>
    <property type="molecule type" value="Genomic_DNA"/>
</dbReference>
<sequence>MNITSRIAGVAAAAALTAAFASAPALAYDGTNCKEPGVCWEAKPGYPEKSKIAGSKYDPKHDPKQVSKQSDSIKQMEERNKKRADNFSKTGRFQYDVSKISD</sequence>
<name>A0A4Q0MJX5_9HYPH</name>
<dbReference type="SUPFAM" id="SSF48666">
    <property type="entry name" value="Methanol dehydrogenase subunit"/>
    <property type="match status" value="1"/>
</dbReference>
<keyword evidence="4" id="KW-0732">Signal</keyword>
<gene>
    <name evidence="5" type="ORF">EK403_08985</name>
</gene>
<dbReference type="Gene3D" id="4.10.160.10">
    <property type="entry name" value="Methanol dehydrogenase, beta subunit"/>
    <property type="match status" value="1"/>
</dbReference>
<dbReference type="GO" id="GO:0004022">
    <property type="term" value="F:alcohol dehydrogenase (NAD+) activity"/>
    <property type="evidence" value="ECO:0007669"/>
    <property type="project" value="UniProtKB-UniRule"/>
</dbReference>
<dbReference type="RefSeq" id="WP_128777159.1">
    <property type="nucleotide sequence ID" value="NZ_RYFI01000007.1"/>
</dbReference>
<reference evidence="5 6" key="1">
    <citation type="submission" date="2018-12" db="EMBL/GenBank/DDBJ databases">
        <title>bacterium Hansschlegelia zhihuaiae S113.</title>
        <authorList>
            <person name="He J."/>
        </authorList>
    </citation>
    <scope>NUCLEOTIDE SEQUENCE [LARGE SCALE GENOMIC DNA]</scope>
    <source>
        <strain evidence="5 6">S 113</strain>
    </source>
</reference>